<feature type="region of interest" description="Disordered" evidence="1">
    <location>
        <begin position="86"/>
        <end position="107"/>
    </location>
</feature>
<reference evidence="2" key="2">
    <citation type="submission" date="2014-01" db="EMBL/GenBank/DDBJ databases">
        <title>Evolution of pathogenesis and genome organization in the Tremellales.</title>
        <authorList>
            <person name="Cuomo C."/>
            <person name="Litvintseva A."/>
            <person name="Heitman J."/>
            <person name="Chen Y."/>
            <person name="Sun S."/>
            <person name="Springer D."/>
            <person name="Dromer F."/>
            <person name="Young S."/>
            <person name="Zeng Q."/>
            <person name="Chapman S."/>
            <person name="Gujja S."/>
            <person name="Saif S."/>
            <person name="Birren B."/>
        </authorList>
    </citation>
    <scope>NUCLEOTIDE SEQUENCE</scope>
    <source>
        <strain evidence="2">CBS 10118</strain>
    </source>
</reference>
<evidence type="ECO:0000256" key="1">
    <source>
        <dbReference type="SAM" id="MobiDB-lite"/>
    </source>
</evidence>
<reference evidence="2" key="1">
    <citation type="submission" date="2013-07" db="EMBL/GenBank/DDBJ databases">
        <title>The Genome Sequence of Cryptococcus bestiolae CBS10118.</title>
        <authorList>
            <consortium name="The Broad Institute Genome Sequencing Platform"/>
            <person name="Cuomo C."/>
            <person name="Litvintseva A."/>
            <person name="Chen Y."/>
            <person name="Heitman J."/>
            <person name="Sun S."/>
            <person name="Springer D."/>
            <person name="Dromer F."/>
            <person name="Young S.K."/>
            <person name="Zeng Q."/>
            <person name="Gargeya S."/>
            <person name="Fitzgerald M."/>
            <person name="Abouelleil A."/>
            <person name="Alvarado L."/>
            <person name="Berlin A.M."/>
            <person name="Chapman S.B."/>
            <person name="Dewar J."/>
            <person name="Goldberg J."/>
            <person name="Griggs A."/>
            <person name="Gujja S."/>
            <person name="Hansen M."/>
            <person name="Howarth C."/>
            <person name="Imamovic A."/>
            <person name="Larimer J."/>
            <person name="McCowan C."/>
            <person name="Murphy C."/>
            <person name="Pearson M."/>
            <person name="Priest M."/>
            <person name="Roberts A."/>
            <person name="Saif S."/>
            <person name="Shea T."/>
            <person name="Sykes S."/>
            <person name="Wortman J."/>
            <person name="Nusbaum C."/>
            <person name="Birren B."/>
        </authorList>
    </citation>
    <scope>NUCLEOTIDE SEQUENCE [LARGE SCALE GENOMIC DNA]</scope>
    <source>
        <strain evidence="2">CBS 10118</strain>
    </source>
</reference>
<feature type="compositionally biased region" description="Basic and acidic residues" evidence="1">
    <location>
        <begin position="86"/>
        <end position="102"/>
    </location>
</feature>
<dbReference type="VEuPathDB" id="FungiDB:I302_04303"/>
<evidence type="ECO:0000313" key="2">
    <source>
        <dbReference type="EMBL" id="OCF26617.1"/>
    </source>
</evidence>
<dbReference type="OrthoDB" id="10627461at2759"/>
<sequence>MRFEEVKDSQLREPYVATTYVCSHGAVPLIDKSPSLASDEQAHEAYMRKRSENMHESAQAEHGESILSRFSNRLFGGKDHRWLRAEGSKEKTRQLLSHDEGSAPRQAGTQSVLLPDYFTDTRIICPNASSKGYSNLLTLIECEKLPMDEALLWRNYNKCSNREAVESSLGGKANMDFAKKLISYATAVESACDNALRGPARLAHPIFEPCFKSDFRIDSYPGEYVRATETGLKRLKDLVTDTVARLNTSQNTDRPIRHEILSAWDDKIKYPHAGSRVTSYDPFEYTTSLIKSCRALNPNLDLTRDIRGDKVVTYRNHPRRSTNFTVLAVPYLVRGIHPPSGTKKISEEPQRLGSRGRLFVKYIQSGDGGSMQDWLKFDRFRAAFEKSLKKREPVQDHETVWTGLQLDHVVALSEDWEASLEQYVQDIFYENRLINPHNLSSVRLTGQELSKIRPGTASNVGVMNWKDYRNETSDMCSYYRGRLSATAEVTEKGANNGNRLRSRVDGREGISSDAQEAHMRKYGQAVWESILNLHPLAGGSCIRDYNQQMTLYEDRFPTNIVSCEESRLRRKLKPEGASTD</sequence>
<dbReference type="EMBL" id="KI894020">
    <property type="protein sequence ID" value="OCF26617.1"/>
    <property type="molecule type" value="Genomic_DNA"/>
</dbReference>
<protein>
    <submittedName>
        <fullName evidence="2">Uncharacterized protein</fullName>
    </submittedName>
</protein>
<gene>
    <name evidence="2" type="ORF">I302_04303</name>
</gene>
<accession>A0A1B9G6E9</accession>
<organism evidence="2">
    <name type="scientific">Kwoniella bestiolae CBS 10118</name>
    <dbReference type="NCBI Taxonomy" id="1296100"/>
    <lineage>
        <taxon>Eukaryota</taxon>
        <taxon>Fungi</taxon>
        <taxon>Dikarya</taxon>
        <taxon>Basidiomycota</taxon>
        <taxon>Agaricomycotina</taxon>
        <taxon>Tremellomycetes</taxon>
        <taxon>Tremellales</taxon>
        <taxon>Cryptococcaceae</taxon>
        <taxon>Kwoniella</taxon>
    </lineage>
</organism>
<name>A0A1B9G6E9_9TREE</name>
<dbReference type="AlphaFoldDB" id="A0A1B9G6E9"/>
<proteinExistence type="predicted"/>